<feature type="non-terminal residue" evidence="1">
    <location>
        <position position="1"/>
    </location>
</feature>
<dbReference type="AlphaFoldDB" id="A0AAW1V9K1"/>
<proteinExistence type="predicted"/>
<sequence length="222" mass="25226">LKGTTYLKNMSHVEHEVCDFSSTNENYPEKTELYVELKNCTPSSYNQITIIIPKATQLSHSSNVDNCENLSTLSITDDNLQERDRSLESIPHTSQIEEICPRLNNKESISHLETIEKSKPLQHADSISKNIAPLLQNLEVKQSKSATNSNLEKTRISSKDEFTRGVLLETDFPVIENETKDFSKFDKIVEPSRSDKADESNDSKTSNRTLICAKCQKEIVRY</sequence>
<dbReference type="Proteomes" id="UP001431783">
    <property type="component" value="Unassembled WGS sequence"/>
</dbReference>
<evidence type="ECO:0000313" key="1">
    <source>
        <dbReference type="EMBL" id="KAK9888916.1"/>
    </source>
</evidence>
<keyword evidence="2" id="KW-1185">Reference proteome</keyword>
<gene>
    <name evidence="1" type="ORF">WA026_001137</name>
</gene>
<dbReference type="EMBL" id="JARQZJ010000121">
    <property type="protein sequence ID" value="KAK9888916.1"/>
    <property type="molecule type" value="Genomic_DNA"/>
</dbReference>
<organism evidence="1 2">
    <name type="scientific">Henosepilachna vigintioctopunctata</name>
    <dbReference type="NCBI Taxonomy" id="420089"/>
    <lineage>
        <taxon>Eukaryota</taxon>
        <taxon>Metazoa</taxon>
        <taxon>Ecdysozoa</taxon>
        <taxon>Arthropoda</taxon>
        <taxon>Hexapoda</taxon>
        <taxon>Insecta</taxon>
        <taxon>Pterygota</taxon>
        <taxon>Neoptera</taxon>
        <taxon>Endopterygota</taxon>
        <taxon>Coleoptera</taxon>
        <taxon>Polyphaga</taxon>
        <taxon>Cucujiformia</taxon>
        <taxon>Coccinelloidea</taxon>
        <taxon>Coccinellidae</taxon>
        <taxon>Epilachninae</taxon>
        <taxon>Epilachnini</taxon>
        <taxon>Henosepilachna</taxon>
    </lineage>
</organism>
<evidence type="ECO:0000313" key="2">
    <source>
        <dbReference type="Proteomes" id="UP001431783"/>
    </source>
</evidence>
<evidence type="ECO:0008006" key="3">
    <source>
        <dbReference type="Google" id="ProtNLM"/>
    </source>
</evidence>
<accession>A0AAW1V9K1</accession>
<reference evidence="1 2" key="1">
    <citation type="submission" date="2023-03" db="EMBL/GenBank/DDBJ databases">
        <title>Genome insight into feeding habits of ladybird beetles.</title>
        <authorList>
            <person name="Li H.-S."/>
            <person name="Huang Y.-H."/>
            <person name="Pang H."/>
        </authorList>
    </citation>
    <scope>NUCLEOTIDE SEQUENCE [LARGE SCALE GENOMIC DNA]</scope>
    <source>
        <strain evidence="1">SYSU_2023b</strain>
        <tissue evidence="1">Whole body</tissue>
    </source>
</reference>
<comment type="caution">
    <text evidence="1">The sequence shown here is derived from an EMBL/GenBank/DDBJ whole genome shotgun (WGS) entry which is preliminary data.</text>
</comment>
<name>A0AAW1V9K1_9CUCU</name>
<protein>
    <recommendedName>
        <fullName evidence="3">Breast cancer type 1 susceptibility protein</fullName>
    </recommendedName>
</protein>